<feature type="compositionally biased region" description="Low complexity" evidence="1">
    <location>
        <begin position="290"/>
        <end position="302"/>
    </location>
</feature>
<evidence type="ECO:0000313" key="4">
    <source>
        <dbReference type="EnsemblPlants" id="EMT20910"/>
    </source>
</evidence>
<dbReference type="GO" id="GO:0005739">
    <property type="term" value="C:mitochondrion"/>
    <property type="evidence" value="ECO:0007669"/>
    <property type="project" value="TreeGrafter"/>
</dbReference>
<dbReference type="PANTHER" id="PTHR46434">
    <property type="entry name" value="GENETIC INTERACTOR OF PROHIBITINS 3, MITOCHONDRIAL"/>
    <property type="match status" value="1"/>
</dbReference>
<accession>M8B811</accession>
<dbReference type="ExpressionAtlas" id="M8B811">
    <property type="expression patterns" value="baseline"/>
</dbReference>
<feature type="domain" description="G" evidence="2">
    <location>
        <begin position="45"/>
        <end position="123"/>
    </location>
</feature>
<dbReference type="SUPFAM" id="SSF52540">
    <property type="entry name" value="P-loop containing nucleoside triphosphate hydrolases"/>
    <property type="match status" value="1"/>
</dbReference>
<dbReference type="PANTHER" id="PTHR46434:SF1">
    <property type="entry name" value="GENETIC INTERACTOR OF PROHIBITINS 3, MITOCHONDRIAL"/>
    <property type="match status" value="1"/>
</dbReference>
<evidence type="ECO:0000256" key="1">
    <source>
        <dbReference type="SAM" id="MobiDB-lite"/>
    </source>
</evidence>
<dbReference type="InterPro" id="IPR048422">
    <property type="entry name" value="NOA1/YqeH-like_C"/>
</dbReference>
<reference evidence="4" key="1">
    <citation type="submission" date="2015-06" db="UniProtKB">
        <authorList>
            <consortium name="EnsemblPlants"/>
        </authorList>
    </citation>
    <scope>IDENTIFICATION</scope>
</reference>
<protein>
    <submittedName>
        <fullName evidence="4">Uncharacterized protein</fullName>
    </submittedName>
</protein>
<evidence type="ECO:0000259" key="2">
    <source>
        <dbReference type="Pfam" id="PF01926"/>
    </source>
</evidence>
<dbReference type="EnsemblPlants" id="EMT20910">
    <property type="protein sequence ID" value="EMT20910"/>
    <property type="gene ID" value="F775_15216"/>
</dbReference>
<dbReference type="Gene3D" id="3.40.50.300">
    <property type="entry name" value="P-loop containing nucleotide triphosphate hydrolases"/>
    <property type="match status" value="1"/>
</dbReference>
<dbReference type="Pfam" id="PF21516">
    <property type="entry name" value="YqeH-like_C"/>
    <property type="match status" value="1"/>
</dbReference>
<sequence length="308" mass="32813">MARARAGAGADLQLAGVHLVSAARGWGVRDLLNHVRELAGARGKVWAVGARNVGKSTLLNAIARCSGAESGQTLTEAPVPGTTLGVIRVDGVLGAQAKLFDTPGLLHGHQLTSRLTPEEQKLVQAGQSIHIGGLARLDVEDLTVGSIYVTVWASPLVPLHMGKTENAESMMKDHFGLQLQPPIGQKRVKELGKWVRKQFKVSGNSWDANTMDIAISGLGWYGIGLKGEAVLGLWTYDGVDVVPRSSLVHERASIFEETGFSVSKVVSRADSMTNKLKGNKKTNKKEMKASSHSSEVPESSEPATVIDA</sequence>
<dbReference type="InterPro" id="IPR027417">
    <property type="entry name" value="P-loop_NTPase"/>
</dbReference>
<name>M8B811_AEGTA</name>
<proteinExistence type="predicted"/>
<dbReference type="InterPro" id="IPR050896">
    <property type="entry name" value="Mito_lipid_metab_GTPase"/>
</dbReference>
<dbReference type="GO" id="GO:0005525">
    <property type="term" value="F:GTP binding"/>
    <property type="evidence" value="ECO:0007669"/>
    <property type="project" value="InterPro"/>
</dbReference>
<dbReference type="InterPro" id="IPR006073">
    <property type="entry name" value="GTP-bd"/>
</dbReference>
<dbReference type="Pfam" id="PF01926">
    <property type="entry name" value="MMR_HSR1"/>
    <property type="match status" value="1"/>
</dbReference>
<dbReference type="AlphaFoldDB" id="M8B811"/>
<evidence type="ECO:0000259" key="3">
    <source>
        <dbReference type="Pfam" id="PF21516"/>
    </source>
</evidence>
<feature type="region of interest" description="Disordered" evidence="1">
    <location>
        <begin position="271"/>
        <end position="308"/>
    </location>
</feature>
<organism evidence="4">
    <name type="scientific">Aegilops tauschii</name>
    <name type="common">Tausch's goatgrass</name>
    <name type="synonym">Aegilops squarrosa</name>
    <dbReference type="NCBI Taxonomy" id="37682"/>
    <lineage>
        <taxon>Eukaryota</taxon>
        <taxon>Viridiplantae</taxon>
        <taxon>Streptophyta</taxon>
        <taxon>Embryophyta</taxon>
        <taxon>Tracheophyta</taxon>
        <taxon>Spermatophyta</taxon>
        <taxon>Magnoliopsida</taxon>
        <taxon>Liliopsida</taxon>
        <taxon>Poales</taxon>
        <taxon>Poaceae</taxon>
        <taxon>BOP clade</taxon>
        <taxon>Pooideae</taxon>
        <taxon>Triticodae</taxon>
        <taxon>Triticeae</taxon>
        <taxon>Triticinae</taxon>
        <taxon>Aegilops</taxon>
    </lineage>
</organism>
<feature type="domain" description="NOA1/YqeH-like C-terminal" evidence="3">
    <location>
        <begin position="149"/>
        <end position="247"/>
    </location>
</feature>